<evidence type="ECO:0000256" key="4">
    <source>
        <dbReference type="ARBA" id="ARBA00022679"/>
    </source>
</evidence>
<reference evidence="8 9" key="1">
    <citation type="submission" date="2016-10" db="EMBL/GenBank/DDBJ databases">
        <authorList>
            <person name="de Groot N.N."/>
        </authorList>
    </citation>
    <scope>NUCLEOTIDE SEQUENCE [LARGE SCALE GENOMIC DNA]</scope>
    <source>
        <strain evidence="8 9">DSM 19113</strain>
    </source>
</reference>
<dbReference type="GO" id="GO:0008483">
    <property type="term" value="F:transaminase activity"/>
    <property type="evidence" value="ECO:0007669"/>
    <property type="project" value="UniProtKB-KW"/>
</dbReference>
<dbReference type="InterPro" id="IPR004839">
    <property type="entry name" value="Aminotransferase_I/II_large"/>
</dbReference>
<accession>A0A1I1EDP1</accession>
<dbReference type="CDD" id="cd00609">
    <property type="entry name" value="AAT_like"/>
    <property type="match status" value="1"/>
</dbReference>
<keyword evidence="3 6" id="KW-0032">Aminotransferase</keyword>
<protein>
    <recommendedName>
        <fullName evidence="6">Aminotransferase</fullName>
        <ecNumber evidence="6">2.6.1.-</ecNumber>
    </recommendedName>
</protein>
<dbReference type="Proteomes" id="UP000199376">
    <property type="component" value="Unassembled WGS sequence"/>
</dbReference>
<evidence type="ECO:0000256" key="1">
    <source>
        <dbReference type="ARBA" id="ARBA00001933"/>
    </source>
</evidence>
<dbReference type="InterPro" id="IPR015422">
    <property type="entry name" value="PyrdxlP-dep_Trfase_small"/>
</dbReference>
<evidence type="ECO:0000256" key="5">
    <source>
        <dbReference type="ARBA" id="ARBA00022898"/>
    </source>
</evidence>
<dbReference type="OrthoDB" id="9802328at2"/>
<organism evidence="8 9">
    <name type="scientific">Fructobacillus durionis</name>
    <dbReference type="NCBI Taxonomy" id="283737"/>
    <lineage>
        <taxon>Bacteria</taxon>
        <taxon>Bacillati</taxon>
        <taxon>Bacillota</taxon>
        <taxon>Bacilli</taxon>
        <taxon>Lactobacillales</taxon>
        <taxon>Lactobacillaceae</taxon>
        <taxon>Fructobacillus</taxon>
    </lineage>
</organism>
<evidence type="ECO:0000256" key="6">
    <source>
        <dbReference type="RuleBase" id="RU000481"/>
    </source>
</evidence>
<dbReference type="SUPFAM" id="SSF53383">
    <property type="entry name" value="PLP-dependent transferases"/>
    <property type="match status" value="1"/>
</dbReference>
<dbReference type="PANTHER" id="PTHR46383">
    <property type="entry name" value="ASPARTATE AMINOTRANSFERASE"/>
    <property type="match status" value="1"/>
</dbReference>
<dbReference type="EMBL" id="FOLI01000001">
    <property type="protein sequence ID" value="SFB83080.1"/>
    <property type="molecule type" value="Genomic_DNA"/>
</dbReference>
<proteinExistence type="inferred from homology"/>
<dbReference type="AlphaFoldDB" id="A0A1I1EDP1"/>
<comment type="similarity">
    <text evidence="2 6">Belongs to the class-I pyridoxal-phosphate-dependent aminotransferase family.</text>
</comment>
<dbReference type="PROSITE" id="PS00105">
    <property type="entry name" value="AA_TRANSFER_CLASS_1"/>
    <property type="match status" value="1"/>
</dbReference>
<evidence type="ECO:0000313" key="8">
    <source>
        <dbReference type="EMBL" id="SFB83080.1"/>
    </source>
</evidence>
<keyword evidence="4 6" id="KW-0808">Transferase</keyword>
<sequence length="394" mass="42543">MLEESEFSTLAQSVHPSATLAVSKKAKAMTAAGEDVINLGIGEPDFKTPEPIAQAAIAAIETGKTSFYTPVSGTLSLRQGIVDLAKKLTGQELSVNQVVVTTGAKMALYAMVQALVNPGDFVVSAKPYWVSYAEQVNMAGADFIAVGDEKQGKLRVADLDALDRKPKLIMVNNPTNPSGILYSKEEILGLLNWAEEQDVFIMIDEIYGRLVYNGATFTSAMKLKTLSGSKVIVVDGVSKSYSMTGWRIGWALADESVIANMSKLLGHMTSGPTAAAQAAAEAAVTESQEVVEGMRKTFEERLNATYALIEKIDGLNLAAKPEGAFYFFIKVDQDVLDRMNLSSTLEFADKLLEAEKVALPAGEGFGMPGYLRLSYAQDQATLNEALKRIERFIK</sequence>
<evidence type="ECO:0000313" key="9">
    <source>
        <dbReference type="Proteomes" id="UP000199376"/>
    </source>
</evidence>
<dbReference type="EC" id="2.6.1.-" evidence="6"/>
<dbReference type="STRING" id="283737.SAMN05660453_0344"/>
<feature type="domain" description="Aminotransferase class I/classII large" evidence="7">
    <location>
        <begin position="35"/>
        <end position="389"/>
    </location>
</feature>
<keyword evidence="9" id="KW-1185">Reference proteome</keyword>
<gene>
    <name evidence="8" type="ORF">SAMN05660453_0344</name>
</gene>
<comment type="cofactor">
    <cofactor evidence="1 6">
        <name>pyridoxal 5'-phosphate</name>
        <dbReference type="ChEBI" id="CHEBI:597326"/>
    </cofactor>
</comment>
<evidence type="ECO:0000259" key="7">
    <source>
        <dbReference type="Pfam" id="PF00155"/>
    </source>
</evidence>
<dbReference type="InterPro" id="IPR050596">
    <property type="entry name" value="AspAT/PAT-like"/>
</dbReference>
<dbReference type="InterPro" id="IPR004838">
    <property type="entry name" value="NHTrfase_class1_PyrdxlP-BS"/>
</dbReference>
<dbReference type="Gene3D" id="3.90.1150.10">
    <property type="entry name" value="Aspartate Aminotransferase, domain 1"/>
    <property type="match status" value="1"/>
</dbReference>
<dbReference type="Pfam" id="PF00155">
    <property type="entry name" value="Aminotran_1_2"/>
    <property type="match status" value="1"/>
</dbReference>
<dbReference type="RefSeq" id="WP_091501405.1">
    <property type="nucleotide sequence ID" value="NZ_FOLI01000001.1"/>
</dbReference>
<evidence type="ECO:0000256" key="2">
    <source>
        <dbReference type="ARBA" id="ARBA00007441"/>
    </source>
</evidence>
<dbReference type="InterPro" id="IPR015424">
    <property type="entry name" value="PyrdxlP-dep_Trfase"/>
</dbReference>
<name>A0A1I1EDP1_9LACO</name>
<dbReference type="GO" id="GO:0030170">
    <property type="term" value="F:pyridoxal phosphate binding"/>
    <property type="evidence" value="ECO:0007669"/>
    <property type="project" value="InterPro"/>
</dbReference>
<dbReference type="Gene3D" id="3.40.640.10">
    <property type="entry name" value="Type I PLP-dependent aspartate aminotransferase-like (Major domain)"/>
    <property type="match status" value="1"/>
</dbReference>
<dbReference type="GO" id="GO:0006520">
    <property type="term" value="P:amino acid metabolic process"/>
    <property type="evidence" value="ECO:0007669"/>
    <property type="project" value="InterPro"/>
</dbReference>
<evidence type="ECO:0000256" key="3">
    <source>
        <dbReference type="ARBA" id="ARBA00022576"/>
    </source>
</evidence>
<dbReference type="PRINTS" id="PR00753">
    <property type="entry name" value="ACCSYNTHASE"/>
</dbReference>
<dbReference type="PANTHER" id="PTHR46383:SF1">
    <property type="entry name" value="ASPARTATE AMINOTRANSFERASE"/>
    <property type="match status" value="1"/>
</dbReference>
<dbReference type="InterPro" id="IPR015421">
    <property type="entry name" value="PyrdxlP-dep_Trfase_major"/>
</dbReference>
<keyword evidence="5" id="KW-0663">Pyridoxal phosphate</keyword>